<organism evidence="1 2">
    <name type="scientific">Metabacillus hrfriensis</name>
    <dbReference type="NCBI Taxonomy" id="3048891"/>
    <lineage>
        <taxon>Bacteria</taxon>
        <taxon>Bacillati</taxon>
        <taxon>Bacillota</taxon>
        <taxon>Bacilli</taxon>
        <taxon>Bacillales</taxon>
        <taxon>Bacillaceae</taxon>
        <taxon>Metabacillus</taxon>
    </lineage>
</organism>
<dbReference type="EMBL" id="CP126116">
    <property type="protein sequence ID" value="WHZ58373.1"/>
    <property type="molecule type" value="Genomic_DNA"/>
</dbReference>
<evidence type="ECO:0000313" key="2">
    <source>
        <dbReference type="Proteomes" id="UP001226091"/>
    </source>
</evidence>
<keyword evidence="1" id="KW-0032">Aminotransferase</keyword>
<proteinExistence type="predicted"/>
<evidence type="ECO:0000313" key="1">
    <source>
        <dbReference type="EMBL" id="WHZ58373.1"/>
    </source>
</evidence>
<keyword evidence="1" id="KW-0808">Transferase</keyword>
<sequence>MTHTENSIQELRELDKKHFIHPTSPVKQQQEQGPAFIFTEGKGVYLQDATGKKVIDGMSSLWNVNVGHGRVELGKTAMEQMSKLGFSSCFATYSNEPAIRLAAKLAQIAPGDLSATFFTSGGSEANDTAYKLARHYWILKGQPGRKKIISRTKSYHGVSMGATSATGLKAFRDFTNSLAPDFLYADNFSSQSLRELIAAEGPETIAAFIAEPVQGAGGIHVAPENYFKEVREICDEYGVLFITDEVITGFGRTGTYFGMDHYGVAPDMMCFAKGVTSGYAQLGGVMISEKIHQELTELSTGTLLHGYTYSGHPMACAVALKNLEIIEQEHLIENAEAMGQELLNGLYRIKQERKIVGKVKGLGLMAGIEIVKDLNTKERFAAPMSPAIVLEAAKQGLICRSVVLDDQDIVVFAPPLTINKDEIKKMIEILNHSISVIEADLASENCAAK</sequence>
<accession>A0ACD4RDF1</accession>
<keyword evidence="2" id="KW-1185">Reference proteome</keyword>
<gene>
    <name evidence="1" type="ORF">QLQ22_03100</name>
</gene>
<dbReference type="Proteomes" id="UP001226091">
    <property type="component" value="Chromosome"/>
</dbReference>
<name>A0ACD4RDF1_9BACI</name>
<reference evidence="2" key="1">
    <citation type="journal article" date="2025" name="Aquaculture">
        <title>Assessment of the bioflocculant production and safety properties of Metabacillus hrfriensis sp. nov. based on phenotypic and whole-genome sequencing analysis.</title>
        <authorList>
            <person name="Zhang R."/>
            <person name="Zhao Z."/>
            <person name="Luo L."/>
            <person name="Wang S."/>
            <person name="Guo K."/>
            <person name="Xu W."/>
        </authorList>
    </citation>
    <scope>NUCLEOTIDE SEQUENCE [LARGE SCALE GENOMIC DNA]</scope>
    <source>
        <strain evidence="2">CT-WN-B3</strain>
    </source>
</reference>
<protein>
    <submittedName>
        <fullName evidence="1">Aspartate aminotransferase family protein</fullName>
    </submittedName>
</protein>